<accession>A0A0V0GJE1</accession>
<name>A0A0V0GJE1_SOLCH</name>
<sequence>MTLKANGMILINQHSSEQGKIFQKSMWKNFLIWVTLRFDLRISICFDTMLKSVTMSSKSLSLRC</sequence>
<evidence type="ECO:0000313" key="1">
    <source>
        <dbReference type="EMBL" id="JAP08321.1"/>
    </source>
</evidence>
<organism evidence="1">
    <name type="scientific">Solanum chacoense</name>
    <name type="common">Chaco potato</name>
    <dbReference type="NCBI Taxonomy" id="4108"/>
    <lineage>
        <taxon>Eukaryota</taxon>
        <taxon>Viridiplantae</taxon>
        <taxon>Streptophyta</taxon>
        <taxon>Embryophyta</taxon>
        <taxon>Tracheophyta</taxon>
        <taxon>Spermatophyta</taxon>
        <taxon>Magnoliopsida</taxon>
        <taxon>eudicotyledons</taxon>
        <taxon>Gunneridae</taxon>
        <taxon>Pentapetalae</taxon>
        <taxon>asterids</taxon>
        <taxon>lamiids</taxon>
        <taxon>Solanales</taxon>
        <taxon>Solanaceae</taxon>
        <taxon>Solanoideae</taxon>
        <taxon>Solaneae</taxon>
        <taxon>Solanum</taxon>
    </lineage>
</organism>
<dbReference type="AlphaFoldDB" id="A0A0V0GJE1"/>
<proteinExistence type="predicted"/>
<protein>
    <submittedName>
        <fullName evidence="1">Putative ovule protein</fullName>
    </submittedName>
</protein>
<dbReference type="EMBL" id="GEDG01037111">
    <property type="protein sequence ID" value="JAP08321.1"/>
    <property type="molecule type" value="Transcribed_RNA"/>
</dbReference>
<reference evidence="1" key="1">
    <citation type="submission" date="2015-12" db="EMBL/GenBank/DDBJ databases">
        <title>Gene expression during late stages of embryo sac development: a critical building block for successful pollen-pistil interactions.</title>
        <authorList>
            <person name="Liu Y."/>
            <person name="Joly V."/>
            <person name="Sabar M."/>
            <person name="Matton D.P."/>
        </authorList>
    </citation>
    <scope>NUCLEOTIDE SEQUENCE</scope>
</reference>